<dbReference type="PaxDb" id="4097-A0A1S4AL22"/>
<evidence type="ECO:0000256" key="1">
    <source>
        <dbReference type="ARBA" id="ARBA00008668"/>
    </source>
</evidence>
<name>A0A1S4AL22_TOBAC</name>
<reference evidence="4" key="2">
    <citation type="submission" date="2025-08" db="UniProtKB">
        <authorList>
            <consortium name="RefSeq"/>
        </authorList>
    </citation>
    <scope>IDENTIFICATION</scope>
    <source>
        <tissue evidence="4">Leaf</tissue>
    </source>
</reference>
<dbReference type="GO" id="GO:0016788">
    <property type="term" value="F:hydrolase activity, acting on ester bonds"/>
    <property type="evidence" value="ECO:0007669"/>
    <property type="project" value="InterPro"/>
</dbReference>
<dbReference type="InterPro" id="IPR001087">
    <property type="entry name" value="GDSL"/>
</dbReference>
<comment type="similarity">
    <text evidence="1">Belongs to the 'GDSL' lipolytic enzyme family.</text>
</comment>
<gene>
    <name evidence="4" type="primary">LOC107798814</name>
</gene>
<sequence>MGASVCISHRFVVLVFIFTCLLYVVSSFSLAKEAIGPFNSIYSFGNGDSSSSSAADHIAATLSLPAPQPYTQRGTEFFESGLSFATPGATIMKPFFFLKNGISPPPQSHDLSQISTFMKFFYEDCFSFHDCGRNNKVLPKALIFMDQPGINDYKHAFLHGKSISEASHLVPEVVETIKNSIERLINEAGAKTLMVSGILPVGCFPGFRTLFPEGDSIGKNRCHKGLNMFSKLHNDHLWQAILELRLKYPDVHIIYADYYKAFMAVLKNHVFLGFKTKNLMKACCGSGNGLFNFDMQKKCGEEGVAVCSNRASYLHWDGFRLTPEALENLIDTLFSKKGFVFPELKVGEETAEADTRHHSRIHARVGDISSVIRHLLFV</sequence>
<evidence type="ECO:0000256" key="2">
    <source>
        <dbReference type="ARBA" id="ARBA00023180"/>
    </source>
</evidence>
<dbReference type="RefSeq" id="XP_016477334.1">
    <property type="nucleotide sequence ID" value="XM_016621848.1"/>
</dbReference>
<evidence type="ECO:0000313" key="4">
    <source>
        <dbReference type="RefSeq" id="XP_016477334.2"/>
    </source>
</evidence>
<accession>A0A1S4AL22</accession>
<dbReference type="KEGG" id="nta:107798814"/>
<dbReference type="OMA" id="CISHRFV"/>
<dbReference type="OrthoDB" id="1580329at2759"/>
<dbReference type="PANTHER" id="PTHR22835">
    <property type="entry name" value="ZINC FINGER FYVE DOMAIN CONTAINING PROTEIN"/>
    <property type="match status" value="1"/>
</dbReference>
<dbReference type="InterPro" id="IPR036514">
    <property type="entry name" value="SGNH_hydro_sf"/>
</dbReference>
<keyword evidence="2" id="KW-0325">Glycoprotein</keyword>
<dbReference type="GeneID" id="107798814"/>
<organism evidence="3 4">
    <name type="scientific">Nicotiana tabacum</name>
    <name type="common">Common tobacco</name>
    <dbReference type="NCBI Taxonomy" id="4097"/>
    <lineage>
        <taxon>Eukaryota</taxon>
        <taxon>Viridiplantae</taxon>
        <taxon>Streptophyta</taxon>
        <taxon>Embryophyta</taxon>
        <taxon>Tracheophyta</taxon>
        <taxon>Spermatophyta</taxon>
        <taxon>Magnoliopsida</taxon>
        <taxon>eudicotyledons</taxon>
        <taxon>Gunneridae</taxon>
        <taxon>Pentapetalae</taxon>
        <taxon>asterids</taxon>
        <taxon>lamiids</taxon>
        <taxon>Solanales</taxon>
        <taxon>Solanaceae</taxon>
        <taxon>Nicotianoideae</taxon>
        <taxon>Nicotianeae</taxon>
        <taxon>Nicotiana</taxon>
    </lineage>
</organism>
<protein>
    <submittedName>
        <fullName evidence="4">GDSL esterase/lipase At5g03980-like</fullName>
    </submittedName>
</protein>
<dbReference type="STRING" id="4097.A0A1S4AL22"/>
<dbReference type="Proteomes" id="UP000790787">
    <property type="component" value="Chromosome 19"/>
</dbReference>
<reference evidence="3" key="1">
    <citation type="journal article" date="2014" name="Nat. Commun.">
        <title>The tobacco genome sequence and its comparison with those of tomato and potato.</title>
        <authorList>
            <person name="Sierro N."/>
            <person name="Battey J.N."/>
            <person name="Ouadi S."/>
            <person name="Bakaher N."/>
            <person name="Bovet L."/>
            <person name="Willig A."/>
            <person name="Goepfert S."/>
            <person name="Peitsch M.C."/>
            <person name="Ivanov N.V."/>
        </authorList>
    </citation>
    <scope>NUCLEOTIDE SEQUENCE [LARGE SCALE GENOMIC DNA]</scope>
</reference>
<dbReference type="Gene3D" id="3.40.50.1110">
    <property type="entry name" value="SGNH hydrolase"/>
    <property type="match status" value="1"/>
</dbReference>
<proteinExistence type="inferred from homology"/>
<keyword evidence="3" id="KW-1185">Reference proteome</keyword>
<evidence type="ECO:0000313" key="3">
    <source>
        <dbReference type="Proteomes" id="UP000790787"/>
    </source>
</evidence>
<dbReference type="RefSeq" id="XP_016477334.2">
    <property type="nucleotide sequence ID" value="XM_016621848.2"/>
</dbReference>
<dbReference type="AlphaFoldDB" id="A0A1S4AL22"/>
<dbReference type="PANTHER" id="PTHR22835:SF515">
    <property type="entry name" value="ACETYLAJMALAN ESTERASE-LIKE"/>
    <property type="match status" value="1"/>
</dbReference>
<dbReference type="Pfam" id="PF00657">
    <property type="entry name" value="Lipase_GDSL"/>
    <property type="match status" value="1"/>
</dbReference>